<dbReference type="AlphaFoldDB" id="A0A565AVN9"/>
<dbReference type="GO" id="GO:0031207">
    <property type="term" value="C:Sec62/Sec63 complex"/>
    <property type="evidence" value="ECO:0007669"/>
    <property type="project" value="TreeGrafter"/>
</dbReference>
<protein>
    <submittedName>
        <fullName evidence="1">Uncharacterized protein</fullName>
    </submittedName>
</protein>
<comment type="caution">
    <text evidence="1">The sequence shown here is derived from an EMBL/GenBank/DDBJ whole genome shotgun (WGS) entry which is preliminary data.</text>
</comment>
<dbReference type="GO" id="GO:0006620">
    <property type="term" value="P:post-translational protein targeting to endoplasmic reticulum membrane"/>
    <property type="evidence" value="ECO:0007669"/>
    <property type="project" value="TreeGrafter"/>
</dbReference>
<accession>A0A565AVN9</accession>
<dbReference type="GO" id="GO:0003723">
    <property type="term" value="F:RNA binding"/>
    <property type="evidence" value="ECO:0007669"/>
    <property type="project" value="TreeGrafter"/>
</dbReference>
<organism evidence="1 2">
    <name type="scientific">Arabis nemorensis</name>
    <dbReference type="NCBI Taxonomy" id="586526"/>
    <lineage>
        <taxon>Eukaryota</taxon>
        <taxon>Viridiplantae</taxon>
        <taxon>Streptophyta</taxon>
        <taxon>Embryophyta</taxon>
        <taxon>Tracheophyta</taxon>
        <taxon>Spermatophyta</taxon>
        <taxon>Magnoliopsida</taxon>
        <taxon>eudicotyledons</taxon>
        <taxon>Gunneridae</taxon>
        <taxon>Pentapetalae</taxon>
        <taxon>rosids</taxon>
        <taxon>malvids</taxon>
        <taxon>Brassicales</taxon>
        <taxon>Brassicaceae</taxon>
        <taxon>Arabideae</taxon>
        <taxon>Arabis</taxon>
    </lineage>
</organism>
<sequence>MEERSKLLREVVGLSETDVSDIEKVLEMKPSLKIEVTYKTEGEEGIQEGDVTTVQAWITLKRSNGLIGAIPHSPYFPVLSVAITGDTVLLKFEKSKIALIDGLKRVDDIIPSSIGSQNRNLVALKKGSTGFAEHDDHLEAKEYKHLGSGSGLGACEAG</sequence>
<reference evidence="1" key="1">
    <citation type="submission" date="2019-07" db="EMBL/GenBank/DDBJ databases">
        <authorList>
            <person name="Dittberner H."/>
        </authorList>
    </citation>
    <scope>NUCLEOTIDE SEQUENCE [LARGE SCALE GENOMIC DNA]</scope>
</reference>
<keyword evidence="2" id="KW-1185">Reference proteome</keyword>
<proteinExistence type="predicted"/>
<dbReference type="PANTHER" id="PTHR24075:SF10">
    <property type="entry name" value="DNAJ PROTEIN ERDJ2B"/>
    <property type="match status" value="1"/>
</dbReference>
<dbReference type="Proteomes" id="UP000489600">
    <property type="component" value="Unassembled WGS sequence"/>
</dbReference>
<dbReference type="GO" id="GO:0008320">
    <property type="term" value="F:protein transmembrane transporter activity"/>
    <property type="evidence" value="ECO:0007669"/>
    <property type="project" value="TreeGrafter"/>
</dbReference>
<evidence type="ECO:0000313" key="1">
    <source>
        <dbReference type="EMBL" id="VVA92605.1"/>
    </source>
</evidence>
<dbReference type="OrthoDB" id="331544at2759"/>
<name>A0A565AVN9_9BRAS</name>
<evidence type="ECO:0000313" key="2">
    <source>
        <dbReference type="Proteomes" id="UP000489600"/>
    </source>
</evidence>
<dbReference type="EMBL" id="CABITT030000001">
    <property type="protein sequence ID" value="VVA92605.1"/>
    <property type="molecule type" value="Genomic_DNA"/>
</dbReference>
<dbReference type="PANTHER" id="PTHR24075">
    <property type="entry name" value="SEC63 DOMAIN-CONTAINING"/>
    <property type="match status" value="1"/>
</dbReference>
<gene>
    <name evidence="1" type="ORF">ANE_LOCUS3050</name>
</gene>
<dbReference type="GO" id="GO:0006614">
    <property type="term" value="P:SRP-dependent cotranslational protein targeting to membrane"/>
    <property type="evidence" value="ECO:0007669"/>
    <property type="project" value="TreeGrafter"/>
</dbReference>